<dbReference type="InterPro" id="IPR036291">
    <property type="entry name" value="NAD(P)-bd_dom_sf"/>
</dbReference>
<proteinExistence type="predicted"/>
<dbReference type="Gene3D" id="3.40.50.720">
    <property type="entry name" value="NAD(P)-binding Rossmann-like Domain"/>
    <property type="match status" value="1"/>
</dbReference>
<sequence length="104" mass="11483">MTALLGEPADDSPHLTGPESLTMREQIGLIAGHLGRTIEVRTVDPDVAREQMARHAPAGVVDSLLRYWRETDGVPAPVTADVERRTGHPARTYRQWLAEVFTTP</sequence>
<reference evidence="1 2" key="1">
    <citation type="submission" date="2023-06" db="EMBL/GenBank/DDBJ databases">
        <title>Actinomycetospora Odt1-22.</title>
        <authorList>
            <person name="Supong K."/>
        </authorList>
    </citation>
    <scope>NUCLEOTIDE SEQUENCE [LARGE SCALE GENOMIC DNA]</scope>
    <source>
        <strain evidence="1 2">Odt1-22</strain>
    </source>
</reference>
<keyword evidence="2" id="KW-1185">Reference proteome</keyword>
<dbReference type="Proteomes" id="UP001231924">
    <property type="component" value="Unassembled WGS sequence"/>
</dbReference>
<gene>
    <name evidence="1" type="ORF">QRT03_21490</name>
</gene>
<dbReference type="RefSeq" id="WP_286055095.1">
    <property type="nucleotide sequence ID" value="NZ_JASVWF010000005.1"/>
</dbReference>
<accession>A0ABT7MD08</accession>
<evidence type="ECO:0000313" key="2">
    <source>
        <dbReference type="Proteomes" id="UP001231924"/>
    </source>
</evidence>
<evidence type="ECO:0000313" key="1">
    <source>
        <dbReference type="EMBL" id="MDL5158556.1"/>
    </source>
</evidence>
<protein>
    <submittedName>
        <fullName evidence="1">Uncharacterized protein</fullName>
    </submittedName>
</protein>
<dbReference type="EMBL" id="JASVWF010000005">
    <property type="protein sequence ID" value="MDL5158556.1"/>
    <property type="molecule type" value="Genomic_DNA"/>
</dbReference>
<dbReference type="SUPFAM" id="SSF51735">
    <property type="entry name" value="NAD(P)-binding Rossmann-fold domains"/>
    <property type="match status" value="1"/>
</dbReference>
<organism evidence="1 2">
    <name type="scientific">Actinomycetospora termitidis</name>
    <dbReference type="NCBI Taxonomy" id="3053470"/>
    <lineage>
        <taxon>Bacteria</taxon>
        <taxon>Bacillati</taxon>
        <taxon>Actinomycetota</taxon>
        <taxon>Actinomycetes</taxon>
        <taxon>Pseudonocardiales</taxon>
        <taxon>Pseudonocardiaceae</taxon>
        <taxon>Actinomycetospora</taxon>
    </lineage>
</organism>
<comment type="caution">
    <text evidence="1">The sequence shown here is derived from an EMBL/GenBank/DDBJ whole genome shotgun (WGS) entry which is preliminary data.</text>
</comment>
<name>A0ABT7MD08_9PSEU</name>